<feature type="signal peptide" evidence="2">
    <location>
        <begin position="1"/>
        <end position="25"/>
    </location>
</feature>
<dbReference type="RefSeq" id="WP_323692365.1">
    <property type="nucleotide sequence ID" value="NZ_CP116341.1"/>
</dbReference>
<gene>
    <name evidence="3" type="ORF">PGH26_01990</name>
</gene>
<name>A0ABZ0KXK5_9BACL</name>
<evidence type="ECO:0000313" key="4">
    <source>
        <dbReference type="Proteomes" id="UP001303532"/>
    </source>
</evidence>
<dbReference type="Proteomes" id="UP001303532">
    <property type="component" value="Chromosome"/>
</dbReference>
<dbReference type="Gene3D" id="2.60.40.1220">
    <property type="match status" value="4"/>
</dbReference>
<evidence type="ECO:0000256" key="2">
    <source>
        <dbReference type="SAM" id="SignalP"/>
    </source>
</evidence>
<proteinExistence type="predicted"/>
<evidence type="ECO:0000313" key="3">
    <source>
        <dbReference type="EMBL" id="WOV84719.1"/>
    </source>
</evidence>
<keyword evidence="1 2" id="KW-0732">Signal</keyword>
<dbReference type="InterPro" id="IPR014755">
    <property type="entry name" value="Cu-Rt/internalin_Ig-like"/>
</dbReference>
<dbReference type="EMBL" id="CP116341">
    <property type="protein sequence ID" value="WOV84719.1"/>
    <property type="molecule type" value="Genomic_DNA"/>
</dbReference>
<protein>
    <submittedName>
        <fullName evidence="3">S-layer homology domain-containing protein</fullName>
    </submittedName>
</protein>
<organism evidence="3 4">
    <name type="scientific">Sporosarcina jeotgali</name>
    <dbReference type="NCBI Taxonomy" id="3020056"/>
    <lineage>
        <taxon>Bacteria</taxon>
        <taxon>Bacillati</taxon>
        <taxon>Bacillota</taxon>
        <taxon>Bacilli</taxon>
        <taxon>Bacillales</taxon>
        <taxon>Caryophanaceae</taxon>
        <taxon>Sporosarcina</taxon>
    </lineage>
</organism>
<sequence>MKKALSLTLTAALAASALTPAAAFAAETPTAKTGLYNIETGVFYTTTQFKALTKVQQKAIIKDANFFIVSNGMVFKGLDLVLKTTTELTTAGQTQEAFQNEKKVTLTPQGTVLDKDGNVITKDPVAPGSVAVESVMAINAKQVEVKFSVAVDKTTAENEDLYFIQRTGDASPVKLSTVDATAVAELQEDGKTVVITTTNDIETSFSISGAATPFKFAVDGVKTAAKEAIEAKTFTISVSDSVAPTFVSASASAKTTTNNVTLKFSEPVVATSGVVKVNGVAASVAPGSNPTELTVTTGANLASGSTYEVELLNFKDFSGNFLTPNPVKTSVTVASNVTAPTISDVKVVRDNLVEVTFDKAMKTSSLSNTSVRLLDGNYTNIAPTNIVSVTPKANTSNRVFQITLDNTPALPFNNGVFTGTLVFTDSIEDSVGNTLNTTNRVVSISEDTTAPSVASASFKKADTTGATYGGVALTNGAVVVKFNEGVSKAVSTVGTLKLIDNNGNDVTSTYLTNAEMTAAQVNPNDNTELVIPLNTTITTAANISSFTLRLPSGVAADLSLATNSSNSSVNTFNVEAGTNTSGDTVKPVIVSATPAANNEIQVAVTEANLDNSSAINLNNYRLDGAPLPTGTYVTVTGTAPNYVIHLHLPAGSISKSRDYALNVSGIKDTAGNVASMFVDNTVALVDDVMPELKTASLNTNGSLTLGYTEALAGVIAATDLKVTLNGKVVDSAQLNLVAGTGGETGKDVLTVNQLVDQGANLAYGGGDDTLYIDVDGVAGYLAGTDILISTGSFTAAQNGVVYDLRNATTLKVGTETSPVTADGEGNALKGNTTITVK</sequence>
<keyword evidence="4" id="KW-1185">Reference proteome</keyword>
<reference evidence="3 4" key="1">
    <citation type="submission" date="2023-01" db="EMBL/GenBank/DDBJ databases">
        <title>Sporosarcina sp. nov., isolated from Korean tranditional fermented seafood 'Jeotgal'.</title>
        <authorList>
            <person name="Yang A.-I."/>
        </authorList>
    </citation>
    <scope>NUCLEOTIDE SEQUENCE [LARGE SCALE GENOMIC DNA]</scope>
    <source>
        <strain evidence="3 4">B2O-1</strain>
    </source>
</reference>
<accession>A0ABZ0KXK5</accession>
<feature type="chain" id="PRO_5046999399" evidence="2">
    <location>
        <begin position="26"/>
        <end position="837"/>
    </location>
</feature>
<evidence type="ECO:0000256" key="1">
    <source>
        <dbReference type="ARBA" id="ARBA00022729"/>
    </source>
</evidence>